<keyword evidence="5" id="KW-0547">Nucleotide-binding</keyword>
<evidence type="ECO:0000256" key="6">
    <source>
        <dbReference type="ARBA" id="ARBA00022840"/>
    </source>
</evidence>
<dbReference type="InterPro" id="IPR036640">
    <property type="entry name" value="ABC1_TM_sf"/>
</dbReference>
<evidence type="ECO:0000313" key="13">
    <source>
        <dbReference type="Proteomes" id="UP000199412"/>
    </source>
</evidence>
<dbReference type="GO" id="GO:0005886">
    <property type="term" value="C:plasma membrane"/>
    <property type="evidence" value="ECO:0007669"/>
    <property type="project" value="UniProtKB-SubCell"/>
</dbReference>
<reference evidence="12 13" key="1">
    <citation type="submission" date="2016-10" db="EMBL/GenBank/DDBJ databases">
        <authorList>
            <person name="de Groot N.N."/>
        </authorList>
    </citation>
    <scope>NUCLEOTIDE SEQUENCE [LARGE SCALE GENOMIC DNA]</scope>
    <source>
        <strain evidence="12 13">ATCC 700224</strain>
    </source>
</reference>
<dbReference type="InterPro" id="IPR003593">
    <property type="entry name" value="AAA+_ATPase"/>
</dbReference>
<evidence type="ECO:0000256" key="8">
    <source>
        <dbReference type="ARBA" id="ARBA00023136"/>
    </source>
</evidence>
<dbReference type="InterPro" id="IPR039421">
    <property type="entry name" value="Type_1_exporter"/>
</dbReference>
<dbReference type="Gene3D" id="3.40.50.300">
    <property type="entry name" value="P-loop containing nucleotide triphosphate hydrolases"/>
    <property type="match status" value="1"/>
</dbReference>
<dbReference type="InterPro" id="IPR017871">
    <property type="entry name" value="ABC_transporter-like_CS"/>
</dbReference>
<dbReference type="RefSeq" id="WP_176793480.1">
    <property type="nucleotide sequence ID" value="NZ_FNAP01000004.1"/>
</dbReference>
<dbReference type="Proteomes" id="UP000199412">
    <property type="component" value="Unassembled WGS sequence"/>
</dbReference>
<dbReference type="Gene3D" id="1.20.1560.10">
    <property type="entry name" value="ABC transporter type 1, transmembrane domain"/>
    <property type="match status" value="1"/>
</dbReference>
<dbReference type="EMBL" id="FNAP01000004">
    <property type="protein sequence ID" value="SDE21190.1"/>
    <property type="molecule type" value="Genomic_DNA"/>
</dbReference>
<dbReference type="PROSITE" id="PS00211">
    <property type="entry name" value="ABC_TRANSPORTER_1"/>
    <property type="match status" value="1"/>
</dbReference>
<evidence type="ECO:0000256" key="7">
    <source>
        <dbReference type="ARBA" id="ARBA00022989"/>
    </source>
</evidence>
<dbReference type="SUPFAM" id="SSF52540">
    <property type="entry name" value="P-loop containing nucleoside triphosphate hydrolases"/>
    <property type="match status" value="1"/>
</dbReference>
<dbReference type="PANTHER" id="PTHR43394">
    <property type="entry name" value="ATP-DEPENDENT PERMEASE MDL1, MITOCHONDRIAL"/>
    <property type="match status" value="1"/>
</dbReference>
<evidence type="ECO:0000256" key="1">
    <source>
        <dbReference type="ARBA" id="ARBA00004651"/>
    </source>
</evidence>
<dbReference type="PANTHER" id="PTHR43394:SF1">
    <property type="entry name" value="ATP-BINDING CASSETTE SUB-FAMILY B MEMBER 10, MITOCHONDRIAL"/>
    <property type="match status" value="1"/>
</dbReference>
<dbReference type="PROSITE" id="PS50893">
    <property type="entry name" value="ABC_TRANSPORTER_2"/>
    <property type="match status" value="1"/>
</dbReference>
<dbReference type="CDD" id="cd18552">
    <property type="entry name" value="ABC_6TM_MsbA_like"/>
    <property type="match status" value="1"/>
</dbReference>
<dbReference type="GO" id="GO:0005524">
    <property type="term" value="F:ATP binding"/>
    <property type="evidence" value="ECO:0007669"/>
    <property type="project" value="UniProtKB-KW"/>
</dbReference>
<keyword evidence="13" id="KW-1185">Reference proteome</keyword>
<evidence type="ECO:0000256" key="9">
    <source>
        <dbReference type="SAM" id="Phobius"/>
    </source>
</evidence>
<dbReference type="Pfam" id="PF00005">
    <property type="entry name" value="ABC_tran"/>
    <property type="match status" value="1"/>
</dbReference>
<dbReference type="InterPro" id="IPR003439">
    <property type="entry name" value="ABC_transporter-like_ATP-bd"/>
</dbReference>
<keyword evidence="8 9" id="KW-0472">Membrane</keyword>
<keyword evidence="3" id="KW-1003">Cell membrane</keyword>
<accession>A0A1G7B2P6</accession>
<evidence type="ECO:0000259" key="10">
    <source>
        <dbReference type="PROSITE" id="PS50893"/>
    </source>
</evidence>
<sequence>MPTRAGTVALMRRLMREFLGPHVRTMGLAVTFMLVMALATAATAWLLEPAINEVFLGKREDALWWVAGGLLVAFLLRAVGNYAQSLLVTRVGFRILTEARERLQDKIAGMELRFFRAHATGDLITRLTFDINRMRHATVNALTALGRDLMLLIALVALVFWQDWVLALMACVAAPLTVVPIRRLGRKVRRRASDTQEETGRLHSLMSQTLRGIRVVWIDGRAQDMRARVDALINRIFRRQVSGERARTLVTPIMELATGAGLGLALFVGGQRVLSGGIDPGSLTSMLAALLMAYQPAKRLANLYSIIQEGLAAVERLFQLLDTPPDIVERPGAIALPAGPGRIDLRGVGFAYQAGSPVLHDIDLTVEPGEMVALVGSSGAGKSTLLNLIPRFLEAEEGAVLVDGHDVRDVTMASLRSRIALVTQETFLFDDTIRANIAYARPDASEEAIEAAARAADAWDFVSALPKGLDTPIGELGGRLSGGERQRLAIARALLKDAPILLLDEPTSALDSAAEHRVQQALGTLSRGRTTLVVAHRLSTIMDAHRICVVDGGRLVEQGRHTELLDRNGLYAYLYRDSGRGGPA</sequence>
<dbReference type="STRING" id="69960.SAMN05421720_104203"/>
<keyword evidence="7 9" id="KW-1133">Transmembrane helix</keyword>
<evidence type="ECO:0000259" key="11">
    <source>
        <dbReference type="PROSITE" id="PS50929"/>
    </source>
</evidence>
<keyword evidence="4 9" id="KW-0812">Transmembrane</keyword>
<dbReference type="InterPro" id="IPR011527">
    <property type="entry name" value="ABC1_TM_dom"/>
</dbReference>
<feature type="domain" description="ABC transporter" evidence="10">
    <location>
        <begin position="343"/>
        <end position="577"/>
    </location>
</feature>
<gene>
    <name evidence="12" type="ORF">SAMN05421720_104203</name>
</gene>
<feature type="domain" description="ABC transmembrane type-1" evidence="11">
    <location>
        <begin position="28"/>
        <end position="309"/>
    </location>
</feature>
<comment type="subcellular location">
    <subcellularLocation>
        <location evidence="1">Cell membrane</location>
        <topology evidence="1">Multi-pass membrane protein</topology>
    </subcellularLocation>
</comment>
<evidence type="ECO:0000256" key="3">
    <source>
        <dbReference type="ARBA" id="ARBA00022475"/>
    </source>
</evidence>
<dbReference type="SUPFAM" id="SSF90123">
    <property type="entry name" value="ABC transporter transmembrane region"/>
    <property type="match status" value="1"/>
</dbReference>
<dbReference type="GO" id="GO:0016887">
    <property type="term" value="F:ATP hydrolysis activity"/>
    <property type="evidence" value="ECO:0007669"/>
    <property type="project" value="InterPro"/>
</dbReference>
<dbReference type="FunFam" id="3.40.50.300:FF:000221">
    <property type="entry name" value="Multidrug ABC transporter ATP-binding protein"/>
    <property type="match status" value="1"/>
</dbReference>
<feature type="transmembrane region" description="Helical" evidence="9">
    <location>
        <begin position="62"/>
        <end position="80"/>
    </location>
</feature>
<evidence type="ECO:0000313" key="12">
    <source>
        <dbReference type="EMBL" id="SDE21190.1"/>
    </source>
</evidence>
<protein>
    <submittedName>
        <fullName evidence="12">ATP-binding cassette, subfamily B, MsbA</fullName>
    </submittedName>
</protein>
<keyword evidence="6 12" id="KW-0067">ATP-binding</keyword>
<dbReference type="AlphaFoldDB" id="A0A1G7B2P6"/>
<feature type="transmembrane region" description="Helical" evidence="9">
    <location>
        <begin position="139"/>
        <end position="158"/>
    </location>
</feature>
<evidence type="ECO:0000256" key="4">
    <source>
        <dbReference type="ARBA" id="ARBA00022692"/>
    </source>
</evidence>
<keyword evidence="2" id="KW-0813">Transport</keyword>
<feature type="transmembrane region" description="Helical" evidence="9">
    <location>
        <begin position="164"/>
        <end position="181"/>
    </location>
</feature>
<dbReference type="PROSITE" id="PS50929">
    <property type="entry name" value="ABC_TM1F"/>
    <property type="match status" value="1"/>
</dbReference>
<organism evidence="12 13">
    <name type="scientific">Rhodospira trueperi</name>
    <dbReference type="NCBI Taxonomy" id="69960"/>
    <lineage>
        <taxon>Bacteria</taxon>
        <taxon>Pseudomonadati</taxon>
        <taxon>Pseudomonadota</taxon>
        <taxon>Alphaproteobacteria</taxon>
        <taxon>Rhodospirillales</taxon>
        <taxon>Rhodospirillaceae</taxon>
        <taxon>Rhodospira</taxon>
    </lineage>
</organism>
<proteinExistence type="predicted"/>
<dbReference type="SMART" id="SM00382">
    <property type="entry name" value="AAA"/>
    <property type="match status" value="1"/>
</dbReference>
<name>A0A1G7B2P6_9PROT</name>
<dbReference type="Pfam" id="PF00664">
    <property type="entry name" value="ABC_membrane"/>
    <property type="match status" value="1"/>
</dbReference>
<evidence type="ECO:0000256" key="2">
    <source>
        <dbReference type="ARBA" id="ARBA00022448"/>
    </source>
</evidence>
<dbReference type="InterPro" id="IPR027417">
    <property type="entry name" value="P-loop_NTPase"/>
</dbReference>
<dbReference type="GO" id="GO:0015421">
    <property type="term" value="F:ABC-type oligopeptide transporter activity"/>
    <property type="evidence" value="ECO:0007669"/>
    <property type="project" value="TreeGrafter"/>
</dbReference>
<feature type="transmembrane region" description="Helical" evidence="9">
    <location>
        <begin position="248"/>
        <end position="268"/>
    </location>
</feature>
<evidence type="ECO:0000256" key="5">
    <source>
        <dbReference type="ARBA" id="ARBA00022741"/>
    </source>
</evidence>